<proteinExistence type="predicted"/>
<keyword evidence="3" id="KW-1185">Reference proteome</keyword>
<gene>
    <name evidence="2" type="ORF">AFUS01_LOCUS22429</name>
</gene>
<dbReference type="Proteomes" id="UP000708208">
    <property type="component" value="Unassembled WGS sequence"/>
</dbReference>
<organism evidence="2 3">
    <name type="scientific">Allacma fusca</name>
    <dbReference type="NCBI Taxonomy" id="39272"/>
    <lineage>
        <taxon>Eukaryota</taxon>
        <taxon>Metazoa</taxon>
        <taxon>Ecdysozoa</taxon>
        <taxon>Arthropoda</taxon>
        <taxon>Hexapoda</taxon>
        <taxon>Collembola</taxon>
        <taxon>Symphypleona</taxon>
        <taxon>Sminthuridae</taxon>
        <taxon>Allacma</taxon>
    </lineage>
</organism>
<feature type="non-terminal residue" evidence="2">
    <location>
        <position position="101"/>
    </location>
</feature>
<dbReference type="AlphaFoldDB" id="A0A8J2KF69"/>
<feature type="signal peptide" evidence="1">
    <location>
        <begin position="1"/>
        <end position="18"/>
    </location>
</feature>
<name>A0A8J2KF69_9HEXA</name>
<accession>A0A8J2KF69</accession>
<dbReference type="EMBL" id="CAJVCH010260948">
    <property type="protein sequence ID" value="CAG7734019.1"/>
    <property type="molecule type" value="Genomic_DNA"/>
</dbReference>
<sequence length="101" mass="11066">MIGKVAFTLAAFLSVAVSSPPLQIQKPPRFYDLKPQKGINEVEISSHLPPSLDPQSYKLKLQPVLYEDKANNLEEWTTPGSVEIVGTAVNPATVLALNRHT</sequence>
<evidence type="ECO:0000313" key="3">
    <source>
        <dbReference type="Proteomes" id="UP000708208"/>
    </source>
</evidence>
<reference evidence="2" key="1">
    <citation type="submission" date="2021-06" db="EMBL/GenBank/DDBJ databases">
        <authorList>
            <person name="Hodson N. C."/>
            <person name="Mongue J. A."/>
            <person name="Jaron S. K."/>
        </authorList>
    </citation>
    <scope>NUCLEOTIDE SEQUENCE</scope>
</reference>
<evidence type="ECO:0000313" key="2">
    <source>
        <dbReference type="EMBL" id="CAG7734019.1"/>
    </source>
</evidence>
<evidence type="ECO:0000256" key="1">
    <source>
        <dbReference type="SAM" id="SignalP"/>
    </source>
</evidence>
<comment type="caution">
    <text evidence="2">The sequence shown here is derived from an EMBL/GenBank/DDBJ whole genome shotgun (WGS) entry which is preliminary data.</text>
</comment>
<keyword evidence="1" id="KW-0732">Signal</keyword>
<protein>
    <submittedName>
        <fullName evidence="2">Uncharacterized protein</fullName>
    </submittedName>
</protein>
<feature type="chain" id="PRO_5035263614" evidence="1">
    <location>
        <begin position="19"/>
        <end position="101"/>
    </location>
</feature>